<dbReference type="PANTHER" id="PTHR21058">
    <property type="entry name" value="6,7-DIMETHYL-8-RIBITYLLUMAZINE SYNTHASE DMRL SYNTHASE LUMAZINE SYNTHASE"/>
    <property type="match status" value="1"/>
</dbReference>
<sequence length="153" mass="15781">MSGAGAPKLKIDASGLAVSILVTSWHTKITDGLLAGAEKALKDAGNDVYSIVRVPGAFELPLAAQYAIEEGAEVVIALGVVIRGGTPHFEYVCQAVTDGLTRVQLDTGVPIGFGVLTVDDEQQALDRAGLPGSKEDKGAEAVEAAVLMARLKP</sequence>
<dbReference type="GO" id="GO:0009231">
    <property type="term" value="P:riboflavin biosynthetic process"/>
    <property type="evidence" value="ECO:0007669"/>
    <property type="project" value="UniProtKB-UniPathway"/>
</dbReference>
<name>A0A6J6BK69_9ZZZZ</name>
<dbReference type="HAMAP" id="MF_00178">
    <property type="entry name" value="Lumazine_synth"/>
    <property type="match status" value="1"/>
</dbReference>
<accession>A0A6J6BK69</accession>
<dbReference type="NCBIfam" id="TIGR00114">
    <property type="entry name" value="lumazine-synth"/>
    <property type="match status" value="1"/>
</dbReference>
<dbReference type="PANTHER" id="PTHR21058:SF0">
    <property type="entry name" value="6,7-DIMETHYL-8-RIBITYLLUMAZINE SYNTHASE"/>
    <property type="match status" value="1"/>
</dbReference>
<dbReference type="InterPro" id="IPR034964">
    <property type="entry name" value="LS"/>
</dbReference>
<dbReference type="GO" id="GO:0009349">
    <property type="term" value="C:riboflavin synthase complex"/>
    <property type="evidence" value="ECO:0007669"/>
    <property type="project" value="InterPro"/>
</dbReference>
<gene>
    <name evidence="7" type="ORF">UFOPK1410_00612</name>
</gene>
<evidence type="ECO:0000256" key="2">
    <source>
        <dbReference type="ARBA" id="ARBA00007424"/>
    </source>
</evidence>
<evidence type="ECO:0000256" key="4">
    <source>
        <dbReference type="ARBA" id="ARBA00022619"/>
    </source>
</evidence>
<dbReference type="SUPFAM" id="SSF52121">
    <property type="entry name" value="Lumazine synthase"/>
    <property type="match status" value="1"/>
</dbReference>
<protein>
    <recommendedName>
        <fullName evidence="3">6,7-dimethyl-8-ribityllumazine synthase</fullName>
        <ecNumber evidence="3">2.5.1.78</ecNumber>
    </recommendedName>
</protein>
<reference evidence="7" key="1">
    <citation type="submission" date="2020-05" db="EMBL/GenBank/DDBJ databases">
        <authorList>
            <person name="Chiriac C."/>
            <person name="Salcher M."/>
            <person name="Ghai R."/>
            <person name="Kavagutti S V."/>
        </authorList>
    </citation>
    <scope>NUCLEOTIDE SEQUENCE</scope>
</reference>
<dbReference type="EMBL" id="CAEZSH010000064">
    <property type="protein sequence ID" value="CAB4539114.1"/>
    <property type="molecule type" value="Genomic_DNA"/>
</dbReference>
<evidence type="ECO:0000256" key="6">
    <source>
        <dbReference type="ARBA" id="ARBA00048785"/>
    </source>
</evidence>
<dbReference type="InterPro" id="IPR036467">
    <property type="entry name" value="LS/RS_sf"/>
</dbReference>
<dbReference type="GO" id="GO:0005829">
    <property type="term" value="C:cytosol"/>
    <property type="evidence" value="ECO:0007669"/>
    <property type="project" value="TreeGrafter"/>
</dbReference>
<comment type="catalytic activity">
    <reaction evidence="6">
        <text>(2S)-2-hydroxy-3-oxobutyl phosphate + 5-amino-6-(D-ribitylamino)uracil = 6,7-dimethyl-8-(1-D-ribityl)lumazine + phosphate + 2 H2O + H(+)</text>
        <dbReference type="Rhea" id="RHEA:26152"/>
        <dbReference type="ChEBI" id="CHEBI:15377"/>
        <dbReference type="ChEBI" id="CHEBI:15378"/>
        <dbReference type="ChEBI" id="CHEBI:15934"/>
        <dbReference type="ChEBI" id="CHEBI:43474"/>
        <dbReference type="ChEBI" id="CHEBI:58201"/>
        <dbReference type="ChEBI" id="CHEBI:58830"/>
        <dbReference type="EC" id="2.5.1.78"/>
    </reaction>
</comment>
<dbReference type="InterPro" id="IPR002180">
    <property type="entry name" value="LS/RS"/>
</dbReference>
<evidence type="ECO:0000313" key="7">
    <source>
        <dbReference type="EMBL" id="CAB4539114.1"/>
    </source>
</evidence>
<evidence type="ECO:0000256" key="5">
    <source>
        <dbReference type="ARBA" id="ARBA00022679"/>
    </source>
</evidence>
<dbReference type="Pfam" id="PF00885">
    <property type="entry name" value="DMRL_synthase"/>
    <property type="match status" value="1"/>
</dbReference>
<dbReference type="Gene3D" id="3.40.50.960">
    <property type="entry name" value="Lumazine/riboflavin synthase"/>
    <property type="match status" value="1"/>
</dbReference>
<comment type="pathway">
    <text evidence="1">Cofactor biosynthesis; riboflavin biosynthesis; riboflavin from 2-hydroxy-3-oxobutyl phosphate and 5-amino-6-(D-ribitylamino)uracil: step 1/2.</text>
</comment>
<dbReference type="UniPathway" id="UPA00275">
    <property type="reaction ID" value="UER00404"/>
</dbReference>
<dbReference type="EC" id="2.5.1.78" evidence="3"/>
<dbReference type="GO" id="GO:0000906">
    <property type="term" value="F:6,7-dimethyl-8-ribityllumazine synthase activity"/>
    <property type="evidence" value="ECO:0007669"/>
    <property type="project" value="UniProtKB-EC"/>
</dbReference>
<comment type="similarity">
    <text evidence="2">Belongs to the DMRL synthase family.</text>
</comment>
<organism evidence="7">
    <name type="scientific">freshwater metagenome</name>
    <dbReference type="NCBI Taxonomy" id="449393"/>
    <lineage>
        <taxon>unclassified sequences</taxon>
        <taxon>metagenomes</taxon>
        <taxon>ecological metagenomes</taxon>
    </lineage>
</organism>
<keyword evidence="4" id="KW-0686">Riboflavin biosynthesis</keyword>
<evidence type="ECO:0000256" key="1">
    <source>
        <dbReference type="ARBA" id="ARBA00004917"/>
    </source>
</evidence>
<keyword evidence="5" id="KW-0808">Transferase</keyword>
<proteinExistence type="inferred from homology"/>
<dbReference type="AlphaFoldDB" id="A0A6J6BK69"/>
<dbReference type="CDD" id="cd09209">
    <property type="entry name" value="Lumazine_synthase-I"/>
    <property type="match status" value="1"/>
</dbReference>
<evidence type="ECO:0000256" key="3">
    <source>
        <dbReference type="ARBA" id="ARBA00012664"/>
    </source>
</evidence>